<keyword evidence="2" id="KW-1133">Transmembrane helix</keyword>
<dbReference type="PANTHER" id="PTHR37422">
    <property type="entry name" value="TEICHURONIC ACID BIOSYNTHESIS PROTEIN TUAE"/>
    <property type="match status" value="1"/>
</dbReference>
<feature type="transmembrane region" description="Helical" evidence="2">
    <location>
        <begin position="370"/>
        <end position="391"/>
    </location>
</feature>
<feature type="transmembrane region" description="Helical" evidence="2">
    <location>
        <begin position="26"/>
        <end position="45"/>
    </location>
</feature>
<reference evidence="3 4" key="1">
    <citation type="submission" date="2019-11" db="EMBL/GenBank/DDBJ databases">
        <authorList>
            <person name="Dong K."/>
        </authorList>
    </citation>
    <scope>NUCLEOTIDE SEQUENCE [LARGE SCALE GENOMIC DNA]</scope>
    <source>
        <strain evidence="3 4">NBRC 111993</strain>
    </source>
</reference>
<proteinExistence type="predicted"/>
<feature type="transmembrane region" description="Helical" evidence="2">
    <location>
        <begin position="238"/>
        <end position="265"/>
    </location>
</feature>
<keyword evidence="2" id="KW-0472">Membrane</keyword>
<feature type="transmembrane region" description="Helical" evidence="2">
    <location>
        <begin position="271"/>
        <end position="289"/>
    </location>
</feature>
<feature type="transmembrane region" description="Helical" evidence="2">
    <location>
        <begin position="84"/>
        <end position="102"/>
    </location>
</feature>
<evidence type="ECO:0000256" key="2">
    <source>
        <dbReference type="SAM" id="Phobius"/>
    </source>
</evidence>
<protein>
    <recommendedName>
        <fullName evidence="5">O-antigen ligase domain-containing protein</fullName>
    </recommendedName>
</protein>
<evidence type="ECO:0008006" key="5">
    <source>
        <dbReference type="Google" id="ProtNLM"/>
    </source>
</evidence>
<name>A0A6L6J7I0_9RHOB</name>
<keyword evidence="4" id="KW-1185">Reference proteome</keyword>
<feature type="transmembrane region" description="Helical" evidence="2">
    <location>
        <begin position="153"/>
        <end position="170"/>
    </location>
</feature>
<organism evidence="3 4">
    <name type="scientific">Paracoccus aestuariivivens</name>
    <dbReference type="NCBI Taxonomy" id="1820333"/>
    <lineage>
        <taxon>Bacteria</taxon>
        <taxon>Pseudomonadati</taxon>
        <taxon>Pseudomonadota</taxon>
        <taxon>Alphaproteobacteria</taxon>
        <taxon>Rhodobacterales</taxon>
        <taxon>Paracoccaceae</taxon>
        <taxon>Paracoccus</taxon>
    </lineage>
</organism>
<evidence type="ECO:0000313" key="3">
    <source>
        <dbReference type="EMBL" id="MTH77128.1"/>
    </source>
</evidence>
<comment type="caution">
    <text evidence="3">The sequence shown here is derived from an EMBL/GenBank/DDBJ whole genome shotgun (WGS) entry which is preliminary data.</text>
</comment>
<evidence type="ECO:0000313" key="4">
    <source>
        <dbReference type="Proteomes" id="UP000478183"/>
    </source>
</evidence>
<keyword evidence="2" id="KW-0812">Transmembrane</keyword>
<dbReference type="PANTHER" id="PTHR37422:SF13">
    <property type="entry name" value="LIPOPOLYSACCHARIDE BIOSYNTHESIS PROTEIN PA4999-RELATED"/>
    <property type="match status" value="1"/>
</dbReference>
<dbReference type="AlphaFoldDB" id="A0A6L6J7I0"/>
<dbReference type="Proteomes" id="UP000478183">
    <property type="component" value="Unassembled WGS sequence"/>
</dbReference>
<accession>A0A6L6J7I0</accession>
<dbReference type="RefSeq" id="WP_155094435.1">
    <property type="nucleotide sequence ID" value="NZ_WMIE01000001.1"/>
</dbReference>
<gene>
    <name evidence="3" type="ORF">GL286_05260</name>
</gene>
<dbReference type="EMBL" id="WMIE01000001">
    <property type="protein sequence ID" value="MTH77128.1"/>
    <property type="molecule type" value="Genomic_DNA"/>
</dbReference>
<feature type="transmembrane region" description="Helical" evidence="2">
    <location>
        <begin position="209"/>
        <end position="226"/>
    </location>
</feature>
<feature type="region of interest" description="Disordered" evidence="1">
    <location>
        <begin position="448"/>
        <end position="470"/>
    </location>
</feature>
<sequence length="470" mass="52032">MLPLIALISFPVIVGLLFSRMDWQRAFIWSMLGGYLFLAPGYSITLPGLPILNKPALPALISALMVFLQKDTPKALEPPPPRGTFINVLVVLSLLSPLLTAITNSDSITEGNTFRPGISATFAIGDVMRSYLEILPFLLAYRILWNVEGAWRLVQAMVTGLLVYSFFMWMEVRFSPQMNVWIYGYFQHDFIQTIRYGGYRPIVFLEHPLWVASITLMAFLSAIALARRDRDARSMFRAGYLALLIVICKSAGALLLSIMSAPLLLLARPQMIIRVSLIVGTIAFAYPILRTTSLVPLDAIVNIALDVSVDRGNSLDFRLTNEERLLERAMERPLFGWGGGGRSLFLDPNSGNVSSIPDGLWVIWLGSRGILGYMCHFLMLLGPIWILAGAAFKHRKTQKAMDLLPLACLSMMLATNLIDIIPNATATPITWLIAGTIMGNAQRIAQGISQPETQDGANPEPVRRGLRTVL</sequence>
<dbReference type="InterPro" id="IPR051533">
    <property type="entry name" value="WaaL-like"/>
</dbReference>
<dbReference type="OrthoDB" id="7595044at2"/>
<evidence type="ECO:0000256" key="1">
    <source>
        <dbReference type="SAM" id="MobiDB-lite"/>
    </source>
</evidence>